<accession>A0A814WTS8</accession>
<dbReference type="SUPFAM" id="SSF53254">
    <property type="entry name" value="Phosphoglycerate mutase-like"/>
    <property type="match status" value="1"/>
</dbReference>
<evidence type="ECO:0000256" key="1">
    <source>
        <dbReference type="PIRSR" id="PIRSR613078-2"/>
    </source>
</evidence>
<feature type="compositionally biased region" description="Low complexity" evidence="2">
    <location>
        <begin position="14"/>
        <end position="27"/>
    </location>
</feature>
<dbReference type="PANTHER" id="PTHR16469:SF27">
    <property type="entry name" value="UBIQUITIN-ASSOCIATED AND SH3 DOMAIN-CONTAINING BA-RELATED"/>
    <property type="match status" value="1"/>
</dbReference>
<gene>
    <name evidence="4" type="ORF">JXQ802_LOCUS24814</name>
    <name evidence="3" type="ORF">PYM288_LOCUS10087</name>
</gene>
<dbReference type="PANTHER" id="PTHR16469">
    <property type="entry name" value="UBIQUITIN-ASSOCIATED AND SH3 DOMAIN-CONTAINING BA-RELATED"/>
    <property type="match status" value="1"/>
</dbReference>
<dbReference type="EMBL" id="CAJNOH010000154">
    <property type="protein sequence ID" value="CAF0912313.1"/>
    <property type="molecule type" value="Genomic_DNA"/>
</dbReference>
<sequence length="451" mass="52375">MADNLTDVMRREQNLTNNNSSTRPSSLSRLLSRKILDNNSSNHQHQKSIDYYNDVLSLNPLRTSKSLYNGINLDTSYDTDGAVARSRNISKHHFHNSDNYEFLVSPRLPVRRSLKNSSKQVPIGSFQQRLSDKVRLTTDSSLDNTQRDYDRDEDLNYDNDRHRRHSRPNRRIHQSSMPSENDEVHDVHLAVLPQHVRSFATIPSVKPLRIIFIRHGERANQALGSDWFNKAFRTHTYRAYDPNLPFILPKRRFNQAYEFDVPLTVHGLQTARLTGHILMNNKLVADICLSSTALRCIQTCERILTGMERRDRIPIRIEPGLFECPHFNHKIVNSFMTKKELMENRYNIKHEYKPIISKVIVPETLDEYFERSATVMREIIDRYSTYGGTILIVTHAPGLLALTSAIKGLRPNTEKFYRTVSTYPPLAIYLAEYDGSRWKYSDQPFNVISNE</sequence>
<dbReference type="InterPro" id="IPR029033">
    <property type="entry name" value="His_PPase_superfam"/>
</dbReference>
<reference evidence="4" key="1">
    <citation type="submission" date="2021-02" db="EMBL/GenBank/DDBJ databases">
        <authorList>
            <person name="Nowell W R."/>
        </authorList>
    </citation>
    <scope>NUCLEOTIDE SEQUENCE</scope>
</reference>
<evidence type="ECO:0000313" key="5">
    <source>
        <dbReference type="Proteomes" id="UP000663870"/>
    </source>
</evidence>
<organism evidence="4 5">
    <name type="scientific">Rotaria sordida</name>
    <dbReference type="NCBI Taxonomy" id="392033"/>
    <lineage>
        <taxon>Eukaryota</taxon>
        <taxon>Metazoa</taxon>
        <taxon>Spiralia</taxon>
        <taxon>Gnathifera</taxon>
        <taxon>Rotifera</taxon>
        <taxon>Eurotatoria</taxon>
        <taxon>Bdelloidea</taxon>
        <taxon>Philodinida</taxon>
        <taxon>Philodinidae</taxon>
        <taxon>Rotaria</taxon>
    </lineage>
</organism>
<evidence type="ECO:0000256" key="2">
    <source>
        <dbReference type="SAM" id="MobiDB-lite"/>
    </source>
</evidence>
<comment type="caution">
    <text evidence="4">The sequence shown here is derived from an EMBL/GenBank/DDBJ whole genome shotgun (WGS) entry which is preliminary data.</text>
</comment>
<feature type="region of interest" description="Disordered" evidence="2">
    <location>
        <begin position="137"/>
        <end position="181"/>
    </location>
</feature>
<dbReference type="Pfam" id="PF00300">
    <property type="entry name" value="His_Phos_1"/>
    <property type="match status" value="1"/>
</dbReference>
<evidence type="ECO:0000313" key="3">
    <source>
        <dbReference type="EMBL" id="CAF0912313.1"/>
    </source>
</evidence>
<evidence type="ECO:0000313" key="4">
    <source>
        <dbReference type="EMBL" id="CAF1208598.1"/>
    </source>
</evidence>
<dbReference type="InterPro" id="IPR051710">
    <property type="entry name" value="Phosphatase_SH3-domain"/>
</dbReference>
<dbReference type="EMBL" id="CAJNOL010000817">
    <property type="protein sequence ID" value="CAF1208598.1"/>
    <property type="molecule type" value="Genomic_DNA"/>
</dbReference>
<keyword evidence="5" id="KW-1185">Reference proteome</keyword>
<protein>
    <submittedName>
        <fullName evidence="4">Uncharacterized protein</fullName>
    </submittedName>
</protein>
<dbReference type="Gene3D" id="3.40.50.1240">
    <property type="entry name" value="Phosphoglycerate mutase-like"/>
    <property type="match status" value="1"/>
</dbReference>
<dbReference type="InterPro" id="IPR013078">
    <property type="entry name" value="His_Pase_superF_clade-1"/>
</dbReference>
<dbReference type="CDD" id="cd07067">
    <property type="entry name" value="HP_PGM_like"/>
    <property type="match status" value="1"/>
</dbReference>
<proteinExistence type="predicted"/>
<feature type="region of interest" description="Disordered" evidence="2">
    <location>
        <begin position="1"/>
        <end position="27"/>
    </location>
</feature>
<dbReference type="AlphaFoldDB" id="A0A814WTS8"/>
<dbReference type="Proteomes" id="UP000663870">
    <property type="component" value="Unassembled WGS sequence"/>
</dbReference>
<feature type="binding site" evidence="1">
    <location>
        <position position="295"/>
    </location>
    <ligand>
        <name>substrate</name>
    </ligand>
</feature>
<feature type="compositionally biased region" description="Basic residues" evidence="2">
    <location>
        <begin position="162"/>
        <end position="173"/>
    </location>
</feature>
<name>A0A814WTS8_9BILA</name>
<dbReference type="Proteomes" id="UP000663854">
    <property type="component" value="Unassembled WGS sequence"/>
</dbReference>